<evidence type="ECO:0000256" key="3">
    <source>
        <dbReference type="ARBA" id="ARBA00023163"/>
    </source>
</evidence>
<name>A0A7C1G191_THERO</name>
<dbReference type="EMBL" id="DSJL01000011">
    <property type="protein sequence ID" value="HEF66455.1"/>
    <property type="molecule type" value="Genomic_DNA"/>
</dbReference>
<proteinExistence type="predicted"/>
<evidence type="ECO:0000313" key="4">
    <source>
        <dbReference type="EMBL" id="HEF66455.1"/>
    </source>
</evidence>
<evidence type="ECO:0000256" key="1">
    <source>
        <dbReference type="ARBA" id="ARBA00023015"/>
    </source>
</evidence>
<comment type="caution">
    <text evidence="4">The sequence shown here is derived from an EMBL/GenBank/DDBJ whole genome shotgun (WGS) entry which is preliminary data.</text>
</comment>
<organism evidence="4">
    <name type="scientific">Thermomicrobium roseum</name>
    <dbReference type="NCBI Taxonomy" id="500"/>
    <lineage>
        <taxon>Bacteria</taxon>
        <taxon>Pseudomonadati</taxon>
        <taxon>Thermomicrobiota</taxon>
        <taxon>Thermomicrobia</taxon>
        <taxon>Thermomicrobiales</taxon>
        <taxon>Thermomicrobiaceae</taxon>
        <taxon>Thermomicrobium</taxon>
    </lineage>
</organism>
<dbReference type="PANTHER" id="PTHR43537:SF44">
    <property type="entry name" value="GNTR FAMILY REGULATORY PROTEIN"/>
    <property type="match status" value="1"/>
</dbReference>
<dbReference type="GO" id="GO:0003700">
    <property type="term" value="F:DNA-binding transcription factor activity"/>
    <property type="evidence" value="ECO:0007669"/>
    <property type="project" value="InterPro"/>
</dbReference>
<dbReference type="InterPro" id="IPR000524">
    <property type="entry name" value="Tscrpt_reg_HTH_GntR"/>
</dbReference>
<dbReference type="Gene3D" id="1.10.10.10">
    <property type="entry name" value="Winged helix-like DNA-binding domain superfamily/Winged helix DNA-binding domain"/>
    <property type="match status" value="1"/>
</dbReference>
<dbReference type="Pfam" id="PF00392">
    <property type="entry name" value="GntR"/>
    <property type="match status" value="1"/>
</dbReference>
<dbReference type="InterPro" id="IPR011711">
    <property type="entry name" value="GntR_C"/>
</dbReference>
<reference evidence="4" key="1">
    <citation type="journal article" date="2020" name="mSystems">
        <title>Genome- and Community-Level Interaction Insights into Carbon Utilization and Element Cycling Functions of Hydrothermarchaeota in Hydrothermal Sediment.</title>
        <authorList>
            <person name="Zhou Z."/>
            <person name="Liu Y."/>
            <person name="Xu W."/>
            <person name="Pan J."/>
            <person name="Luo Z.H."/>
            <person name="Li M."/>
        </authorList>
    </citation>
    <scope>NUCLEOTIDE SEQUENCE [LARGE SCALE GENOMIC DNA]</scope>
    <source>
        <strain evidence="4">SpSt-222</strain>
    </source>
</reference>
<dbReference type="PROSITE" id="PS50949">
    <property type="entry name" value="HTH_GNTR"/>
    <property type="match status" value="1"/>
</dbReference>
<dbReference type="Pfam" id="PF07729">
    <property type="entry name" value="FCD"/>
    <property type="match status" value="1"/>
</dbReference>
<keyword evidence="1" id="KW-0805">Transcription regulation</keyword>
<dbReference type="InterPro" id="IPR008920">
    <property type="entry name" value="TF_FadR/GntR_C"/>
</dbReference>
<dbReference type="SMART" id="SM00345">
    <property type="entry name" value="HTH_GNTR"/>
    <property type="match status" value="1"/>
</dbReference>
<keyword evidence="3" id="KW-0804">Transcription</keyword>
<gene>
    <name evidence="4" type="ORF">ENP47_12795</name>
</gene>
<dbReference type="SMART" id="SM00895">
    <property type="entry name" value="FCD"/>
    <property type="match status" value="1"/>
</dbReference>
<dbReference type="Gene3D" id="1.20.120.530">
    <property type="entry name" value="GntR ligand-binding domain-like"/>
    <property type="match status" value="1"/>
</dbReference>
<dbReference type="InterPro" id="IPR036390">
    <property type="entry name" value="WH_DNA-bd_sf"/>
</dbReference>
<dbReference type="PANTHER" id="PTHR43537">
    <property type="entry name" value="TRANSCRIPTIONAL REGULATOR, GNTR FAMILY"/>
    <property type="match status" value="1"/>
</dbReference>
<evidence type="ECO:0000256" key="2">
    <source>
        <dbReference type="ARBA" id="ARBA00023125"/>
    </source>
</evidence>
<keyword evidence="2" id="KW-0238">DNA-binding</keyword>
<dbReference type="AlphaFoldDB" id="A0A7C1G191"/>
<protein>
    <submittedName>
        <fullName evidence="4">FadR family transcriptional regulator</fullName>
    </submittedName>
</protein>
<dbReference type="GO" id="GO:0003677">
    <property type="term" value="F:DNA binding"/>
    <property type="evidence" value="ECO:0007669"/>
    <property type="project" value="UniProtKB-KW"/>
</dbReference>
<dbReference type="InterPro" id="IPR036388">
    <property type="entry name" value="WH-like_DNA-bd_sf"/>
</dbReference>
<accession>A0A7C1G191</accession>
<dbReference type="PRINTS" id="PR00035">
    <property type="entry name" value="HTHGNTR"/>
</dbReference>
<sequence length="262" mass="29471">MMRATRVTGKPITHERLHQRVVEELLKQIVSGAIPPGTALPSEPELARQFGVSRIVIREAIRILVEKGLVAVRHGSGMWVQPAEQWNHLDPMVLFERLRSNRDPSWLEEILELRKILELAAAELAAVRRTPEHLARLNDLLGRMRAAVADADAATYVSLDVTFHEVIMEAAGNRLLREARRPLSDVLFSGWLMTTRTPERLTRSLRGHEDIYTAIAAGDPLAAREAMRRHVEYFENNIRADLELPTREAVGAVSGDGHHFAN</sequence>
<dbReference type="SUPFAM" id="SSF48008">
    <property type="entry name" value="GntR ligand-binding domain-like"/>
    <property type="match status" value="1"/>
</dbReference>
<dbReference type="CDD" id="cd07377">
    <property type="entry name" value="WHTH_GntR"/>
    <property type="match status" value="1"/>
</dbReference>
<dbReference type="SUPFAM" id="SSF46785">
    <property type="entry name" value="Winged helix' DNA-binding domain"/>
    <property type="match status" value="1"/>
</dbReference>